<accession>A0AAV3ST36</accession>
<dbReference type="AlphaFoldDB" id="A0AAV3ST36"/>
<proteinExistence type="predicted"/>
<name>A0AAV3ST36_9EURY</name>
<organism evidence="1 2">
    <name type="scientific">Halorubrum ejinorense</name>
    <dbReference type="NCBI Taxonomy" id="425309"/>
    <lineage>
        <taxon>Archaea</taxon>
        <taxon>Methanobacteriati</taxon>
        <taxon>Methanobacteriota</taxon>
        <taxon>Stenosarchaea group</taxon>
        <taxon>Halobacteria</taxon>
        <taxon>Halobacteriales</taxon>
        <taxon>Haloferacaceae</taxon>
        <taxon>Halorubrum</taxon>
    </lineage>
</organism>
<sequence>MYSELTPDSITLIFRALNVILLNELSVGKVDEISIRHRATRSKTYWEAASRGGVIALESRMEFVAVERI</sequence>
<reference evidence="1" key="2">
    <citation type="submission" date="2023-12" db="EMBL/GenBank/DDBJ databases">
        <authorList>
            <person name="Sun Q."/>
            <person name="Inoue M."/>
        </authorList>
    </citation>
    <scope>NUCLEOTIDE SEQUENCE</scope>
    <source>
        <strain evidence="1">JCM 14265</strain>
    </source>
</reference>
<evidence type="ECO:0000313" key="2">
    <source>
        <dbReference type="Proteomes" id="UP001501425"/>
    </source>
</evidence>
<dbReference type="Proteomes" id="UP001501425">
    <property type="component" value="Unassembled WGS sequence"/>
</dbReference>
<comment type="caution">
    <text evidence="1">The sequence shown here is derived from an EMBL/GenBank/DDBJ whole genome shotgun (WGS) entry which is preliminary data.</text>
</comment>
<reference evidence="1" key="1">
    <citation type="journal article" date="2014" name="Int. J. Syst. Evol. Microbiol.">
        <title>Complete genome sequence of Corynebacterium casei LMG S-19264T (=DSM 44701T), isolated from a smear-ripened cheese.</title>
        <authorList>
            <consortium name="US DOE Joint Genome Institute (JGI-PGF)"/>
            <person name="Walter F."/>
            <person name="Albersmeier A."/>
            <person name="Kalinowski J."/>
            <person name="Ruckert C."/>
        </authorList>
    </citation>
    <scope>NUCLEOTIDE SEQUENCE</scope>
    <source>
        <strain evidence="1">JCM 14265</strain>
    </source>
</reference>
<dbReference type="EMBL" id="BAAADQ010000012">
    <property type="protein sequence ID" value="GAA0545566.1"/>
    <property type="molecule type" value="Genomic_DNA"/>
</dbReference>
<evidence type="ECO:0000313" key="1">
    <source>
        <dbReference type="EMBL" id="GAA0545566.1"/>
    </source>
</evidence>
<protein>
    <submittedName>
        <fullName evidence="1">Uncharacterized protein</fullName>
    </submittedName>
</protein>
<gene>
    <name evidence="1" type="ORF">GCM10008994_20590</name>
</gene>